<keyword evidence="2" id="KW-1185">Reference proteome</keyword>
<sequence>MTLKERSQNGVMELDAKEITFLQCEIKKTCSGQRNLERYGLGLLTLRANLLKMVAGNPPGGSTRQKRLDCYFCRRNCYSKKKPSVFGSVLT</sequence>
<reference evidence="1" key="1">
    <citation type="submission" date="2020-07" db="EMBL/GenBank/DDBJ databases">
        <title>Multicomponent nature underlies the extraordinary mechanical properties of spider dragline silk.</title>
        <authorList>
            <person name="Kono N."/>
            <person name="Nakamura H."/>
            <person name="Mori M."/>
            <person name="Yoshida Y."/>
            <person name="Ohtoshi R."/>
            <person name="Malay A.D."/>
            <person name="Moran D.A.P."/>
            <person name="Tomita M."/>
            <person name="Numata K."/>
            <person name="Arakawa K."/>
        </authorList>
    </citation>
    <scope>NUCLEOTIDE SEQUENCE</scope>
</reference>
<proteinExistence type="predicted"/>
<protein>
    <submittedName>
        <fullName evidence="1">Uncharacterized protein</fullName>
    </submittedName>
</protein>
<dbReference type="AlphaFoldDB" id="A0A8X6GE16"/>
<dbReference type="Proteomes" id="UP000887116">
    <property type="component" value="Unassembled WGS sequence"/>
</dbReference>
<evidence type="ECO:0000313" key="2">
    <source>
        <dbReference type="Proteomes" id="UP000887116"/>
    </source>
</evidence>
<gene>
    <name evidence="1" type="ORF">TNCT_36991</name>
</gene>
<accession>A0A8X6GE16</accession>
<comment type="caution">
    <text evidence="1">The sequence shown here is derived from an EMBL/GenBank/DDBJ whole genome shotgun (WGS) entry which is preliminary data.</text>
</comment>
<organism evidence="1 2">
    <name type="scientific">Trichonephila clavata</name>
    <name type="common">Joro spider</name>
    <name type="synonym">Nephila clavata</name>
    <dbReference type="NCBI Taxonomy" id="2740835"/>
    <lineage>
        <taxon>Eukaryota</taxon>
        <taxon>Metazoa</taxon>
        <taxon>Ecdysozoa</taxon>
        <taxon>Arthropoda</taxon>
        <taxon>Chelicerata</taxon>
        <taxon>Arachnida</taxon>
        <taxon>Araneae</taxon>
        <taxon>Araneomorphae</taxon>
        <taxon>Entelegynae</taxon>
        <taxon>Araneoidea</taxon>
        <taxon>Nephilidae</taxon>
        <taxon>Trichonephila</taxon>
    </lineage>
</organism>
<dbReference type="EMBL" id="BMAO01034954">
    <property type="protein sequence ID" value="GFR00065.1"/>
    <property type="molecule type" value="Genomic_DNA"/>
</dbReference>
<evidence type="ECO:0000313" key="1">
    <source>
        <dbReference type="EMBL" id="GFR00065.1"/>
    </source>
</evidence>
<name>A0A8X6GE16_TRICU</name>